<accession>A0AAD9KR61</accession>
<reference evidence="1" key="1">
    <citation type="journal article" date="2023" name="Mol. Biol. Evol.">
        <title>Third-Generation Sequencing Reveals the Adaptive Role of the Epigenome in Three Deep-Sea Polychaetes.</title>
        <authorList>
            <person name="Perez M."/>
            <person name="Aroh O."/>
            <person name="Sun Y."/>
            <person name="Lan Y."/>
            <person name="Juniper S.K."/>
            <person name="Young C.R."/>
            <person name="Angers B."/>
            <person name="Qian P.Y."/>
        </authorList>
    </citation>
    <scope>NUCLEOTIDE SEQUENCE</scope>
    <source>
        <strain evidence="1">R07B-5</strain>
    </source>
</reference>
<sequence length="110" mass="12709">MSCLFKQLPLCINVLVNVSFCKRQSKVTALWYCFETCGAYVCMPHALYTKVNGTNMYEPQNASIQCRVCLHGCPWSVILVMFFCQLLLKHKINYYFGYIFADTLSNVLKK</sequence>
<protein>
    <submittedName>
        <fullName evidence="1">Uncharacterized protein</fullName>
    </submittedName>
</protein>
<proteinExistence type="predicted"/>
<dbReference type="EMBL" id="JAODUO010000746">
    <property type="protein sequence ID" value="KAK2175168.1"/>
    <property type="molecule type" value="Genomic_DNA"/>
</dbReference>
<dbReference type="AlphaFoldDB" id="A0AAD9KR61"/>
<evidence type="ECO:0000313" key="2">
    <source>
        <dbReference type="Proteomes" id="UP001209878"/>
    </source>
</evidence>
<dbReference type="Proteomes" id="UP001209878">
    <property type="component" value="Unassembled WGS sequence"/>
</dbReference>
<name>A0AAD9KR61_RIDPI</name>
<comment type="caution">
    <text evidence="1">The sequence shown here is derived from an EMBL/GenBank/DDBJ whole genome shotgun (WGS) entry which is preliminary data.</text>
</comment>
<keyword evidence="2" id="KW-1185">Reference proteome</keyword>
<organism evidence="1 2">
    <name type="scientific">Ridgeia piscesae</name>
    <name type="common">Tubeworm</name>
    <dbReference type="NCBI Taxonomy" id="27915"/>
    <lineage>
        <taxon>Eukaryota</taxon>
        <taxon>Metazoa</taxon>
        <taxon>Spiralia</taxon>
        <taxon>Lophotrochozoa</taxon>
        <taxon>Annelida</taxon>
        <taxon>Polychaeta</taxon>
        <taxon>Sedentaria</taxon>
        <taxon>Canalipalpata</taxon>
        <taxon>Sabellida</taxon>
        <taxon>Siboglinidae</taxon>
        <taxon>Ridgeia</taxon>
    </lineage>
</organism>
<gene>
    <name evidence="1" type="ORF">NP493_747g01015</name>
</gene>
<evidence type="ECO:0000313" key="1">
    <source>
        <dbReference type="EMBL" id="KAK2175168.1"/>
    </source>
</evidence>